<evidence type="ECO:0000313" key="2">
    <source>
        <dbReference type="Proteomes" id="UP000186817"/>
    </source>
</evidence>
<gene>
    <name evidence="1" type="ORF">AK812_SmicGene43197</name>
</gene>
<sequence>MERLQARMSEVILFQSEAQLKQDIGRKATGEECKETSWGDKACPLTLLHASRERQARATVHLALAAGRSWLFSGRLPCPHRDTFPFAGSDQKKPCPPAVFTKQDQLTAGLDASEAETAFIELSCCERASSGSWSVRRASKVEIVTSVDNVCEDLMQVALQCVTPKTPSYKYLRVMLCFLKHETERVVAKSVIPQKAGSTAINVRGVHWVVQAFKEKLCLLFQWYPGRGWFPGPFLDETFEAFEAFEGAAAPNGPVTLPQETPHQKIERLKRERREAKERLRPKLTKAVKQQMPKVKKARAIAKLLTEQELLGVLVEKRQAWPGELGILLEFFWLFLLFAGPEAGAFGRKRGTLSPRRGASTELSSHFALRGS</sequence>
<evidence type="ECO:0000313" key="1">
    <source>
        <dbReference type="EMBL" id="OLP76817.1"/>
    </source>
</evidence>
<comment type="caution">
    <text evidence="1">The sequence shown here is derived from an EMBL/GenBank/DDBJ whole genome shotgun (WGS) entry which is preliminary data.</text>
</comment>
<name>A0A1Q9C1M4_SYMMI</name>
<reference evidence="1 2" key="1">
    <citation type="submission" date="2016-02" db="EMBL/GenBank/DDBJ databases">
        <title>Genome analysis of coral dinoflagellate symbionts highlights evolutionary adaptations to a symbiotic lifestyle.</title>
        <authorList>
            <person name="Aranda M."/>
            <person name="Li Y."/>
            <person name="Liew Y.J."/>
            <person name="Baumgarten S."/>
            <person name="Simakov O."/>
            <person name="Wilson M."/>
            <person name="Piel J."/>
            <person name="Ashoor H."/>
            <person name="Bougouffa S."/>
            <person name="Bajic V.B."/>
            <person name="Ryu T."/>
            <person name="Ravasi T."/>
            <person name="Bayer T."/>
            <person name="Micklem G."/>
            <person name="Kim H."/>
            <person name="Bhak J."/>
            <person name="Lajeunesse T.C."/>
            <person name="Voolstra C.R."/>
        </authorList>
    </citation>
    <scope>NUCLEOTIDE SEQUENCE [LARGE SCALE GENOMIC DNA]</scope>
    <source>
        <strain evidence="1 2">CCMP2467</strain>
    </source>
</reference>
<keyword evidence="2" id="KW-1185">Reference proteome</keyword>
<dbReference type="EMBL" id="LSRX01001911">
    <property type="protein sequence ID" value="OLP76817.1"/>
    <property type="molecule type" value="Genomic_DNA"/>
</dbReference>
<dbReference type="AlphaFoldDB" id="A0A1Q9C1M4"/>
<protein>
    <submittedName>
        <fullName evidence="1">Uncharacterized protein</fullName>
    </submittedName>
</protein>
<accession>A0A1Q9C1M4</accession>
<organism evidence="1 2">
    <name type="scientific">Symbiodinium microadriaticum</name>
    <name type="common">Dinoflagellate</name>
    <name type="synonym">Zooxanthella microadriatica</name>
    <dbReference type="NCBI Taxonomy" id="2951"/>
    <lineage>
        <taxon>Eukaryota</taxon>
        <taxon>Sar</taxon>
        <taxon>Alveolata</taxon>
        <taxon>Dinophyceae</taxon>
        <taxon>Suessiales</taxon>
        <taxon>Symbiodiniaceae</taxon>
        <taxon>Symbiodinium</taxon>
    </lineage>
</organism>
<proteinExistence type="predicted"/>
<dbReference type="Proteomes" id="UP000186817">
    <property type="component" value="Unassembled WGS sequence"/>
</dbReference>